<keyword evidence="1" id="KW-1185">Reference proteome</keyword>
<dbReference type="WBParaSite" id="jg24503">
    <property type="protein sequence ID" value="jg24503"/>
    <property type="gene ID" value="jg24503"/>
</dbReference>
<proteinExistence type="predicted"/>
<evidence type="ECO:0000313" key="2">
    <source>
        <dbReference type="WBParaSite" id="jg24503"/>
    </source>
</evidence>
<protein>
    <submittedName>
        <fullName evidence="2">Uncharacterized protein</fullName>
    </submittedName>
</protein>
<dbReference type="AlphaFoldDB" id="A0A915E045"/>
<evidence type="ECO:0000313" key="1">
    <source>
        <dbReference type="Proteomes" id="UP000887574"/>
    </source>
</evidence>
<sequence length="139" mass="14460">MRSVCGHTLPIRLSVFWAGGRIGEDRLQKKGAAMQKSVVFCGGCPLPVGHSAKVSGRAAAGALLLLLNLINIGSKEAEGGCQPTTSISFSLSRSSCSGVCALCCTTVLFCVCKISLPLSSAKMPLEVSKWEEPCDSQGV</sequence>
<name>A0A915E045_9BILA</name>
<dbReference type="Proteomes" id="UP000887574">
    <property type="component" value="Unplaced"/>
</dbReference>
<accession>A0A915E045</accession>
<organism evidence="1 2">
    <name type="scientific">Ditylenchus dipsaci</name>
    <dbReference type="NCBI Taxonomy" id="166011"/>
    <lineage>
        <taxon>Eukaryota</taxon>
        <taxon>Metazoa</taxon>
        <taxon>Ecdysozoa</taxon>
        <taxon>Nematoda</taxon>
        <taxon>Chromadorea</taxon>
        <taxon>Rhabditida</taxon>
        <taxon>Tylenchina</taxon>
        <taxon>Tylenchomorpha</taxon>
        <taxon>Sphaerularioidea</taxon>
        <taxon>Anguinidae</taxon>
        <taxon>Anguininae</taxon>
        <taxon>Ditylenchus</taxon>
    </lineage>
</organism>
<reference evidence="2" key="1">
    <citation type="submission" date="2022-11" db="UniProtKB">
        <authorList>
            <consortium name="WormBaseParasite"/>
        </authorList>
    </citation>
    <scope>IDENTIFICATION</scope>
</reference>